<evidence type="ECO:0000256" key="12">
    <source>
        <dbReference type="ARBA" id="ARBA00023136"/>
    </source>
</evidence>
<evidence type="ECO:0000256" key="3">
    <source>
        <dbReference type="ARBA" id="ARBA00004922"/>
    </source>
</evidence>
<dbReference type="Ensembl" id="ENSCSET00000013240.1">
    <property type="protein sequence ID" value="ENSCSEP00000013081.1"/>
    <property type="gene ID" value="ENSCSEG00000008458.1"/>
</dbReference>
<evidence type="ECO:0000256" key="7">
    <source>
        <dbReference type="ARBA" id="ARBA00022692"/>
    </source>
</evidence>
<keyword evidence="11 17" id="KW-0333">Golgi apparatus</keyword>
<evidence type="ECO:0000256" key="8">
    <source>
        <dbReference type="ARBA" id="ARBA00022723"/>
    </source>
</evidence>
<dbReference type="GO" id="GO:0003831">
    <property type="term" value="F:beta-N-acetylglucosaminylglycopeptide beta-1,4-galactosyltransferase activity"/>
    <property type="evidence" value="ECO:0007669"/>
    <property type="project" value="TreeGrafter"/>
</dbReference>
<keyword evidence="7" id="KW-0812">Transmembrane</keyword>
<dbReference type="InterPro" id="IPR027791">
    <property type="entry name" value="Galactosyl_T_C"/>
</dbReference>
<dbReference type="SUPFAM" id="SSF53448">
    <property type="entry name" value="Nucleotide-diphospho-sugar transferases"/>
    <property type="match status" value="1"/>
</dbReference>
<dbReference type="FunFam" id="3.90.550.10:FF:000028">
    <property type="entry name" value="beta-1,4-galactosyltransferase 1"/>
    <property type="match status" value="1"/>
</dbReference>
<dbReference type="GO" id="GO:0008092">
    <property type="term" value="F:cytoskeletal protein binding"/>
    <property type="evidence" value="ECO:0007669"/>
    <property type="project" value="TreeGrafter"/>
</dbReference>
<feature type="domain" description="Galactosyltransferase C-terminal" evidence="19">
    <location>
        <begin position="233"/>
        <end position="310"/>
    </location>
</feature>
<dbReference type="GeneTree" id="ENSGT00940000155244"/>
<keyword evidence="14 17" id="KW-0325">Glycoprotein</keyword>
<dbReference type="PANTHER" id="PTHR19300">
    <property type="entry name" value="BETA-1,4-GALACTOSYLTRANSFERASE"/>
    <property type="match status" value="1"/>
</dbReference>
<keyword evidence="15 17" id="KW-0464">Manganese</keyword>
<keyword evidence="22" id="KW-1185">Reference proteome</keyword>
<feature type="domain" description="Galactosyltransferase N-terminal" evidence="20">
    <location>
        <begin position="95"/>
        <end position="228"/>
    </location>
</feature>
<reference evidence="21 22" key="1">
    <citation type="journal article" date="2014" name="Nat. Genet.">
        <title>Whole-genome sequence of a flatfish provides insights into ZW sex chromosome evolution and adaptation to a benthic lifestyle.</title>
        <authorList>
            <person name="Chen S."/>
            <person name="Zhang G."/>
            <person name="Shao C."/>
            <person name="Huang Q."/>
            <person name="Liu G."/>
            <person name="Zhang P."/>
            <person name="Song W."/>
            <person name="An N."/>
            <person name="Chalopin D."/>
            <person name="Volff J.N."/>
            <person name="Hong Y."/>
            <person name="Li Q."/>
            <person name="Sha Z."/>
            <person name="Zhou H."/>
            <person name="Xie M."/>
            <person name="Yu Q."/>
            <person name="Liu Y."/>
            <person name="Xiang H."/>
            <person name="Wang N."/>
            <person name="Wu K."/>
            <person name="Yang C."/>
            <person name="Zhou Q."/>
            <person name="Liao X."/>
            <person name="Yang L."/>
            <person name="Hu Q."/>
            <person name="Zhang J."/>
            <person name="Meng L."/>
            <person name="Jin L."/>
            <person name="Tian Y."/>
            <person name="Lian J."/>
            <person name="Yang J."/>
            <person name="Miao G."/>
            <person name="Liu S."/>
            <person name="Liang Z."/>
            <person name="Yan F."/>
            <person name="Li Y."/>
            <person name="Sun B."/>
            <person name="Zhang H."/>
            <person name="Zhang J."/>
            <person name="Zhu Y."/>
            <person name="Du M."/>
            <person name="Zhao Y."/>
            <person name="Schartl M."/>
            <person name="Tang Q."/>
            <person name="Wang J."/>
        </authorList>
    </citation>
    <scope>NUCLEOTIDE SEQUENCE</scope>
</reference>
<evidence type="ECO:0000313" key="21">
    <source>
        <dbReference type="Ensembl" id="ENSCSEP00000013081.1"/>
    </source>
</evidence>
<dbReference type="GO" id="GO:0005975">
    <property type="term" value="P:carbohydrate metabolic process"/>
    <property type="evidence" value="ECO:0007669"/>
    <property type="project" value="InterPro"/>
</dbReference>
<evidence type="ECO:0000256" key="13">
    <source>
        <dbReference type="ARBA" id="ARBA00023157"/>
    </source>
</evidence>
<keyword evidence="12" id="KW-0472">Membrane</keyword>
<evidence type="ECO:0000313" key="22">
    <source>
        <dbReference type="Proteomes" id="UP000265120"/>
    </source>
</evidence>
<dbReference type="GO" id="GO:0032580">
    <property type="term" value="C:Golgi cisterna membrane"/>
    <property type="evidence" value="ECO:0007669"/>
    <property type="project" value="UniProtKB-UniRule"/>
</dbReference>
<dbReference type="Pfam" id="PF13733">
    <property type="entry name" value="Glyco_transf_7N"/>
    <property type="match status" value="1"/>
</dbReference>
<comment type="similarity">
    <text evidence="4 17">Belongs to the glycosyltransferase 7 family.</text>
</comment>
<dbReference type="GO" id="GO:0003945">
    <property type="term" value="F:N-acetyllactosamine synthase activity"/>
    <property type="evidence" value="ECO:0007669"/>
    <property type="project" value="UniProtKB-EC"/>
</dbReference>
<keyword evidence="8 17" id="KW-0479">Metal-binding</keyword>
<evidence type="ECO:0000256" key="16">
    <source>
        <dbReference type="ARBA" id="ARBA00049413"/>
    </source>
</evidence>
<protein>
    <recommendedName>
        <fullName evidence="17">Beta-1,4-galactosyltransferase</fullName>
        <shortName evidence="17">Beta-1,4-GalTase</shortName>
        <ecNumber evidence="17">2.4.1.-</ecNumber>
    </recommendedName>
</protein>
<feature type="region of interest" description="Disordered" evidence="18">
    <location>
        <begin position="53"/>
        <end position="80"/>
    </location>
</feature>
<evidence type="ECO:0000256" key="14">
    <source>
        <dbReference type="ARBA" id="ARBA00023180"/>
    </source>
</evidence>
<name>A0A3P8VIJ1_CYNSE</name>
<evidence type="ECO:0000256" key="11">
    <source>
        <dbReference type="ARBA" id="ARBA00023034"/>
    </source>
</evidence>
<dbReference type="RefSeq" id="XP_008305686.1">
    <property type="nucleotide sequence ID" value="XM_008307464.3"/>
</dbReference>
<evidence type="ECO:0000256" key="5">
    <source>
        <dbReference type="ARBA" id="ARBA00022676"/>
    </source>
</evidence>
<keyword evidence="10" id="KW-1133">Transmembrane helix</keyword>
<accession>A0A3P8VIJ1</accession>
<organism evidence="21 22">
    <name type="scientific">Cynoglossus semilaevis</name>
    <name type="common">Tongue sole</name>
    <dbReference type="NCBI Taxonomy" id="244447"/>
    <lineage>
        <taxon>Eukaryota</taxon>
        <taxon>Metazoa</taxon>
        <taxon>Chordata</taxon>
        <taxon>Craniata</taxon>
        <taxon>Vertebrata</taxon>
        <taxon>Euteleostomi</taxon>
        <taxon>Actinopterygii</taxon>
        <taxon>Neopterygii</taxon>
        <taxon>Teleostei</taxon>
        <taxon>Neoteleostei</taxon>
        <taxon>Acanthomorphata</taxon>
        <taxon>Carangaria</taxon>
        <taxon>Pleuronectiformes</taxon>
        <taxon>Pleuronectoidei</taxon>
        <taxon>Cynoglossidae</taxon>
        <taxon>Cynoglossinae</taxon>
        <taxon>Cynoglossus</taxon>
    </lineage>
</organism>
<evidence type="ECO:0000256" key="18">
    <source>
        <dbReference type="SAM" id="MobiDB-lite"/>
    </source>
</evidence>
<comment type="catalytic activity">
    <reaction evidence="16">
        <text>N-acetyl-D-glucosamine + UDP-alpha-D-galactose = beta-D-galactosyl-(1-&gt;4)-N-acetyl-D-glucosamine + UDP + H(+)</text>
        <dbReference type="Rhea" id="RHEA:17745"/>
        <dbReference type="ChEBI" id="CHEBI:15378"/>
        <dbReference type="ChEBI" id="CHEBI:58223"/>
        <dbReference type="ChEBI" id="CHEBI:60152"/>
        <dbReference type="ChEBI" id="CHEBI:66914"/>
        <dbReference type="ChEBI" id="CHEBI:506227"/>
        <dbReference type="EC" id="2.4.1.90"/>
    </reaction>
    <physiologicalReaction direction="left-to-right" evidence="16">
        <dbReference type="Rhea" id="RHEA:17746"/>
    </physiologicalReaction>
</comment>
<evidence type="ECO:0000256" key="15">
    <source>
        <dbReference type="ARBA" id="ARBA00023211"/>
    </source>
</evidence>
<keyword evidence="9 17" id="KW-0735">Signal-anchor</keyword>
<comment type="cofactor">
    <cofactor evidence="1 17">
        <name>Mn(2+)</name>
        <dbReference type="ChEBI" id="CHEBI:29035"/>
    </cofactor>
</comment>
<reference evidence="21" key="3">
    <citation type="submission" date="2025-09" db="UniProtKB">
        <authorList>
            <consortium name="Ensembl"/>
        </authorList>
    </citation>
    <scope>IDENTIFICATION</scope>
</reference>
<dbReference type="EC" id="2.4.1.-" evidence="17"/>
<evidence type="ECO:0000259" key="20">
    <source>
        <dbReference type="Pfam" id="PF13733"/>
    </source>
</evidence>
<dbReference type="OrthoDB" id="10016069at2759"/>
<reference evidence="21" key="2">
    <citation type="submission" date="2025-08" db="UniProtKB">
        <authorList>
            <consortium name="Ensembl"/>
        </authorList>
    </citation>
    <scope>IDENTIFICATION</scope>
</reference>
<keyword evidence="6 17" id="KW-0808">Transferase</keyword>
<evidence type="ECO:0000256" key="9">
    <source>
        <dbReference type="ARBA" id="ARBA00022968"/>
    </source>
</evidence>
<dbReference type="InParanoid" id="A0A3P8VIJ1"/>
<keyword evidence="13" id="KW-1015">Disulfide bond</keyword>
<proteinExistence type="inferred from homology"/>
<comment type="pathway">
    <text evidence="3 17">Protein modification; protein glycosylation.</text>
</comment>
<dbReference type="KEGG" id="csem:103376904"/>
<dbReference type="AlphaFoldDB" id="A0A3P8VIJ1"/>
<evidence type="ECO:0000259" key="19">
    <source>
        <dbReference type="Pfam" id="PF02709"/>
    </source>
</evidence>
<evidence type="ECO:0000256" key="4">
    <source>
        <dbReference type="ARBA" id="ARBA00005735"/>
    </source>
</evidence>
<dbReference type="GeneID" id="103376904"/>
<dbReference type="CDD" id="cd00899">
    <property type="entry name" value="b4GalT"/>
    <property type="match status" value="1"/>
</dbReference>
<keyword evidence="5 17" id="KW-0328">Glycosyltransferase</keyword>
<dbReference type="InterPro" id="IPR029044">
    <property type="entry name" value="Nucleotide-diphossugar_trans"/>
</dbReference>
<dbReference type="GO" id="GO:0006487">
    <property type="term" value="P:protein N-linked glycosylation"/>
    <property type="evidence" value="ECO:0007669"/>
    <property type="project" value="TreeGrafter"/>
</dbReference>
<dbReference type="InterPro" id="IPR003859">
    <property type="entry name" value="Galactosyl_T"/>
</dbReference>
<comment type="function">
    <text evidence="17">Responsible for the synthesis of complex-type N-linked oligosaccharides in many glycoproteins as well as the carbohydrate moieties of glycolipids.</text>
</comment>
<dbReference type="GO" id="GO:0000139">
    <property type="term" value="C:Golgi membrane"/>
    <property type="evidence" value="ECO:0007669"/>
    <property type="project" value="UniProtKB-SubCell"/>
</dbReference>
<evidence type="ECO:0000256" key="2">
    <source>
        <dbReference type="ARBA" id="ARBA00004323"/>
    </source>
</evidence>
<evidence type="ECO:0000256" key="6">
    <source>
        <dbReference type="ARBA" id="ARBA00022679"/>
    </source>
</evidence>
<sequence length="365" mass="42127">MPKRFFKILFVLALVGMICYAALLFAVRKETFPTFSINFYRNFNENSTLPTESAQQMVEQQEADTNTGEEAGQEQETRGEEAPLFATNDHESGLCPEFPPGLVGPLLVEFNKPRSWNEVTDTTSYSLSLGGRFKPPDCIARQKVAIIIPFRNREEHLKHWLYYMHPILKRQQLDYGVYVINQQGEDIFNRAKLLNVGYVEALKDYDYDCFVFSDVDLIPTDDNNLYKCFDNPRHLSVAMDKFGYRLPYKTYFGGVSSLSKEQFIKINGFPNTYWGWGGEDDDIYKRVVYNGMSVSRPDLVMGKYKMIKHERDLHNEPNPVNPDKISQTLWTMGKDGLNTLEYTVTEIKKTMLYTMITVDVHGPLN</sequence>
<comment type="subcellular location">
    <subcellularLocation>
        <location evidence="2 17">Golgi apparatus membrane</location>
        <topology evidence="2 17">Single-pass type II membrane protein</topology>
    </subcellularLocation>
</comment>
<evidence type="ECO:0000256" key="10">
    <source>
        <dbReference type="ARBA" id="ARBA00022989"/>
    </source>
</evidence>
<dbReference type="PRINTS" id="PR02050">
    <property type="entry name" value="B14GALTRFASE"/>
</dbReference>
<feature type="compositionally biased region" description="Polar residues" evidence="18">
    <location>
        <begin position="53"/>
        <end position="68"/>
    </location>
</feature>
<dbReference type="InterPro" id="IPR027995">
    <property type="entry name" value="Galactosyl_T_N"/>
</dbReference>
<dbReference type="PANTHER" id="PTHR19300:SF5">
    <property type="entry name" value="BETA-1,4-GALACTOSYLTRANSFERASE 1"/>
    <property type="match status" value="1"/>
</dbReference>
<dbReference type="Proteomes" id="UP000265120">
    <property type="component" value="Chromosome 3"/>
</dbReference>
<dbReference type="Pfam" id="PF02709">
    <property type="entry name" value="Glyco_transf_7C"/>
    <property type="match status" value="1"/>
</dbReference>
<evidence type="ECO:0000256" key="1">
    <source>
        <dbReference type="ARBA" id="ARBA00001936"/>
    </source>
</evidence>
<dbReference type="OMA" id="HNEPNPK"/>
<dbReference type="UniPathway" id="UPA00378"/>
<dbReference type="GO" id="GO:0046872">
    <property type="term" value="F:metal ion binding"/>
    <property type="evidence" value="ECO:0007669"/>
    <property type="project" value="UniProtKB-UniRule"/>
</dbReference>
<evidence type="ECO:0000256" key="17">
    <source>
        <dbReference type="RuleBase" id="RU368121"/>
    </source>
</evidence>
<dbReference type="Gene3D" id="3.90.550.10">
    <property type="entry name" value="Spore Coat Polysaccharide Biosynthesis Protein SpsA, Chain A"/>
    <property type="match status" value="1"/>
</dbReference>